<evidence type="ECO:0000313" key="2">
    <source>
        <dbReference type="Proteomes" id="UP001178507"/>
    </source>
</evidence>
<name>A0AA36I6B1_9DINO</name>
<reference evidence="1" key="1">
    <citation type="submission" date="2023-08" db="EMBL/GenBank/DDBJ databases">
        <authorList>
            <person name="Chen Y."/>
            <person name="Shah S."/>
            <person name="Dougan E. K."/>
            <person name="Thang M."/>
            <person name="Chan C."/>
        </authorList>
    </citation>
    <scope>NUCLEOTIDE SEQUENCE</scope>
</reference>
<keyword evidence="2" id="KW-1185">Reference proteome</keyword>
<dbReference type="EMBL" id="CAUJNA010000779">
    <property type="protein sequence ID" value="CAJ1381071.1"/>
    <property type="molecule type" value="Genomic_DNA"/>
</dbReference>
<dbReference type="AlphaFoldDB" id="A0AA36I6B1"/>
<comment type="caution">
    <text evidence="1">The sequence shown here is derived from an EMBL/GenBank/DDBJ whole genome shotgun (WGS) entry which is preliminary data.</text>
</comment>
<evidence type="ECO:0000313" key="1">
    <source>
        <dbReference type="EMBL" id="CAJ1381071.1"/>
    </source>
</evidence>
<gene>
    <name evidence="1" type="ORF">EVOR1521_LOCUS8863</name>
</gene>
<accession>A0AA36I6B1</accession>
<proteinExistence type="predicted"/>
<organism evidence="1 2">
    <name type="scientific">Effrenium voratum</name>
    <dbReference type="NCBI Taxonomy" id="2562239"/>
    <lineage>
        <taxon>Eukaryota</taxon>
        <taxon>Sar</taxon>
        <taxon>Alveolata</taxon>
        <taxon>Dinophyceae</taxon>
        <taxon>Suessiales</taxon>
        <taxon>Symbiodiniaceae</taxon>
        <taxon>Effrenium</taxon>
    </lineage>
</organism>
<sequence length="116" mass="12591">MEALLTLACANRSSWSATLLEFLQDEGAMEQVLAASNREGEEGQRLVVELLLRGFDGPVAQRFAASPPAPRKRLLNQLFMSRDAFVRVAVGLLLAALLCQEDYGEAPTSTDAALKL</sequence>
<protein>
    <submittedName>
        <fullName evidence="1">Uncharacterized protein</fullName>
    </submittedName>
</protein>
<dbReference type="Proteomes" id="UP001178507">
    <property type="component" value="Unassembled WGS sequence"/>
</dbReference>